<proteinExistence type="predicted"/>
<dbReference type="NCBIfam" id="NF006138">
    <property type="entry name" value="PRK08287.1"/>
    <property type="match status" value="1"/>
</dbReference>
<gene>
    <name evidence="7" type="ORF">CHF27_011620</name>
</gene>
<dbReference type="AlphaFoldDB" id="A0A371IQK7"/>
<dbReference type="Gene3D" id="3.40.50.150">
    <property type="entry name" value="Vaccinia Virus protein VP39"/>
    <property type="match status" value="1"/>
</dbReference>
<comment type="pathway">
    <text evidence="1">Cofactor biosynthesis; adenosylcobalamin biosynthesis.</text>
</comment>
<dbReference type="InterPro" id="IPR025714">
    <property type="entry name" value="Methyltranfer_dom"/>
</dbReference>
<name>A0A371IQK7_9FIRM</name>
<dbReference type="CDD" id="cd02440">
    <property type="entry name" value="AdoMet_MTases"/>
    <property type="match status" value="1"/>
</dbReference>
<dbReference type="SUPFAM" id="SSF53335">
    <property type="entry name" value="S-adenosyl-L-methionine-dependent methyltransferases"/>
    <property type="match status" value="1"/>
</dbReference>
<evidence type="ECO:0000313" key="7">
    <source>
        <dbReference type="EMBL" id="RDY22770.1"/>
    </source>
</evidence>
<keyword evidence="8" id="KW-1185">Reference proteome</keyword>
<dbReference type="GO" id="GO:0008276">
    <property type="term" value="F:protein methyltransferase activity"/>
    <property type="evidence" value="ECO:0007669"/>
    <property type="project" value="InterPro"/>
</dbReference>
<keyword evidence="3 7" id="KW-0489">Methyltransferase</keyword>
<evidence type="ECO:0000313" key="8">
    <source>
        <dbReference type="Proteomes" id="UP000243494"/>
    </source>
</evidence>
<evidence type="ECO:0000256" key="1">
    <source>
        <dbReference type="ARBA" id="ARBA00004953"/>
    </source>
</evidence>
<reference evidence="7 8" key="1">
    <citation type="journal article" date="2017" name="Genome Announc.">
        <title>Draft Genome Sequence of Romboutsia maritimum sp. nov. Strain CCRI-22766(T), Isolated from Coastal Estuarine Mud.</title>
        <authorList>
            <person name="Maheux A.F."/>
            <person name="Boudreau D.K."/>
            <person name="Berube E."/>
            <person name="Boissinot M."/>
            <person name="Raymond F."/>
            <person name="Brodeur S."/>
            <person name="Corbeil J."/>
            <person name="Brightwell G."/>
            <person name="Broda D."/>
            <person name="Omar R.F."/>
            <person name="Bergeron M.G."/>
        </authorList>
    </citation>
    <scope>NUCLEOTIDE SEQUENCE [LARGE SCALE GENOMIC DNA]</scope>
    <source>
        <strain evidence="7 8">CCRI-22766</strain>
    </source>
</reference>
<accession>A0A371IQK7</accession>
<dbReference type="OrthoDB" id="9780707at2"/>
<keyword evidence="4 7" id="KW-0808">Transferase</keyword>
<evidence type="ECO:0000256" key="2">
    <source>
        <dbReference type="ARBA" id="ARBA00022573"/>
    </source>
</evidence>
<dbReference type="RefSeq" id="WP_095406016.1">
    <property type="nucleotide sequence ID" value="NZ_NOJZ02000027.1"/>
</dbReference>
<dbReference type="InterPro" id="IPR050714">
    <property type="entry name" value="Cobalamin_biosynth_MTase"/>
</dbReference>
<dbReference type="EMBL" id="NOJZ02000027">
    <property type="protein sequence ID" value="RDY22770.1"/>
    <property type="molecule type" value="Genomic_DNA"/>
</dbReference>
<dbReference type="GO" id="GO:0009236">
    <property type="term" value="P:cobalamin biosynthetic process"/>
    <property type="evidence" value="ECO:0007669"/>
    <property type="project" value="UniProtKB-UniPathway"/>
</dbReference>
<evidence type="ECO:0000259" key="6">
    <source>
        <dbReference type="Pfam" id="PF13847"/>
    </source>
</evidence>
<dbReference type="InterPro" id="IPR029063">
    <property type="entry name" value="SAM-dependent_MTases_sf"/>
</dbReference>
<evidence type="ECO:0000256" key="5">
    <source>
        <dbReference type="ARBA" id="ARBA00022691"/>
    </source>
</evidence>
<evidence type="ECO:0000256" key="4">
    <source>
        <dbReference type="ARBA" id="ARBA00022679"/>
    </source>
</evidence>
<organism evidence="7 8">
    <name type="scientific">Romboutsia maritimum</name>
    <dbReference type="NCBI Taxonomy" id="2020948"/>
    <lineage>
        <taxon>Bacteria</taxon>
        <taxon>Bacillati</taxon>
        <taxon>Bacillota</taxon>
        <taxon>Clostridia</taxon>
        <taxon>Peptostreptococcales</taxon>
        <taxon>Peptostreptococcaceae</taxon>
        <taxon>Romboutsia</taxon>
    </lineage>
</organism>
<keyword evidence="5" id="KW-0949">S-adenosyl-L-methionine</keyword>
<dbReference type="PANTHER" id="PTHR43182:SF1">
    <property type="entry name" value="COBALT-PRECORRIN-7 C(5)-METHYLTRANSFERASE"/>
    <property type="match status" value="1"/>
</dbReference>
<evidence type="ECO:0000256" key="3">
    <source>
        <dbReference type="ARBA" id="ARBA00022603"/>
    </source>
</evidence>
<sequence>MKNSEFITGKVPITKEEVRAISINKLDLVNARTFIDVGAGTGSVTVEAAYHYPNLEVISIERNDEALDLINKNINKFNLKNVSVIKGYAPIDINKKVDSIFIGGTGDNLEEIILWSKELLNKGGKLVANFIIVDTFNETLKLLREHGFENLDVSVLNVSKLERLGKGEYFKPLNQIYIISCEKGVD</sequence>
<dbReference type="InterPro" id="IPR014008">
    <property type="entry name" value="Cbl_synth_MTase_CbiT"/>
</dbReference>
<keyword evidence="2" id="KW-0169">Cobalamin biosynthesis</keyword>
<dbReference type="Proteomes" id="UP000243494">
    <property type="component" value="Unassembled WGS sequence"/>
</dbReference>
<comment type="caution">
    <text evidence="7">The sequence shown here is derived from an EMBL/GenBank/DDBJ whole genome shotgun (WGS) entry which is preliminary data.</text>
</comment>
<dbReference type="UniPathway" id="UPA00148"/>
<feature type="domain" description="Methyltransferase" evidence="6">
    <location>
        <begin position="32"/>
        <end position="125"/>
    </location>
</feature>
<dbReference type="GO" id="GO:0032259">
    <property type="term" value="P:methylation"/>
    <property type="evidence" value="ECO:0007669"/>
    <property type="project" value="UniProtKB-KW"/>
</dbReference>
<dbReference type="PANTHER" id="PTHR43182">
    <property type="entry name" value="COBALT-PRECORRIN-6B C(15)-METHYLTRANSFERASE (DECARBOXYLATING)"/>
    <property type="match status" value="1"/>
</dbReference>
<dbReference type="NCBIfam" id="TIGR02469">
    <property type="entry name" value="CbiT"/>
    <property type="match status" value="1"/>
</dbReference>
<dbReference type="Pfam" id="PF13847">
    <property type="entry name" value="Methyltransf_31"/>
    <property type="match status" value="1"/>
</dbReference>
<protein>
    <submittedName>
        <fullName evidence="7">Decarboxylating cobalt-precorrin-6B (C(15))-methyltransferase</fullName>
    </submittedName>
</protein>